<dbReference type="Proteomes" id="UP000325440">
    <property type="component" value="Unassembled WGS sequence"/>
</dbReference>
<name>A0A5E4MWB5_9HEMI</name>
<keyword evidence="1 2" id="KW-0694">RNA-binding</keyword>
<dbReference type="SUPFAM" id="SSF54928">
    <property type="entry name" value="RNA-binding domain, RBD"/>
    <property type="match status" value="3"/>
</dbReference>
<feature type="domain" description="RRM" evidence="3">
    <location>
        <begin position="110"/>
        <end position="203"/>
    </location>
</feature>
<dbReference type="AlphaFoldDB" id="A0A5E4MWB5"/>
<dbReference type="InterPro" id="IPR012677">
    <property type="entry name" value="Nucleotide-bd_a/b_plait_sf"/>
</dbReference>
<dbReference type="SMART" id="SM00360">
    <property type="entry name" value="RRM"/>
    <property type="match status" value="3"/>
</dbReference>
<dbReference type="GO" id="GO:0003723">
    <property type="term" value="F:RNA binding"/>
    <property type="evidence" value="ECO:0007669"/>
    <property type="project" value="UniProtKB-UniRule"/>
</dbReference>
<dbReference type="Pfam" id="PF00076">
    <property type="entry name" value="RRM_1"/>
    <property type="match status" value="3"/>
</dbReference>
<feature type="domain" description="RRM" evidence="3">
    <location>
        <begin position="382"/>
        <end position="438"/>
    </location>
</feature>
<dbReference type="PROSITE" id="PS50102">
    <property type="entry name" value="RRM"/>
    <property type="match status" value="3"/>
</dbReference>
<evidence type="ECO:0000313" key="5">
    <source>
        <dbReference type="Proteomes" id="UP000325440"/>
    </source>
</evidence>
<accession>A0A5E4MWB5</accession>
<evidence type="ECO:0000313" key="4">
    <source>
        <dbReference type="EMBL" id="VVC35711.1"/>
    </source>
</evidence>
<evidence type="ECO:0000256" key="1">
    <source>
        <dbReference type="ARBA" id="ARBA00022884"/>
    </source>
</evidence>
<dbReference type="InterPro" id="IPR000504">
    <property type="entry name" value="RRM_dom"/>
</dbReference>
<dbReference type="EMBL" id="CABPRJ010001427">
    <property type="protein sequence ID" value="VVC35711.1"/>
    <property type="molecule type" value="Genomic_DNA"/>
</dbReference>
<gene>
    <name evidence="4" type="ORF">CINCED_3A023072</name>
</gene>
<organism evidence="4 5">
    <name type="scientific">Cinara cedri</name>
    <dbReference type="NCBI Taxonomy" id="506608"/>
    <lineage>
        <taxon>Eukaryota</taxon>
        <taxon>Metazoa</taxon>
        <taxon>Ecdysozoa</taxon>
        <taxon>Arthropoda</taxon>
        <taxon>Hexapoda</taxon>
        <taxon>Insecta</taxon>
        <taxon>Pterygota</taxon>
        <taxon>Neoptera</taxon>
        <taxon>Paraneoptera</taxon>
        <taxon>Hemiptera</taxon>
        <taxon>Sternorrhyncha</taxon>
        <taxon>Aphidomorpha</taxon>
        <taxon>Aphidoidea</taxon>
        <taxon>Aphididae</taxon>
        <taxon>Lachninae</taxon>
        <taxon>Cinara</taxon>
    </lineage>
</organism>
<proteinExistence type="predicted"/>
<reference evidence="4 5" key="1">
    <citation type="submission" date="2019-08" db="EMBL/GenBank/DDBJ databases">
        <authorList>
            <person name="Alioto T."/>
            <person name="Alioto T."/>
            <person name="Gomez Garrido J."/>
        </authorList>
    </citation>
    <scope>NUCLEOTIDE SEQUENCE [LARGE SCALE GENOMIC DNA]</scope>
</reference>
<protein>
    <submittedName>
        <fullName evidence="4">RNA recognition motif domain</fullName>
    </submittedName>
</protein>
<dbReference type="Gene3D" id="3.30.70.330">
    <property type="match status" value="3"/>
</dbReference>
<evidence type="ECO:0000256" key="2">
    <source>
        <dbReference type="PROSITE-ProRule" id="PRU00176"/>
    </source>
</evidence>
<dbReference type="OrthoDB" id="78437at2759"/>
<dbReference type="InterPro" id="IPR035979">
    <property type="entry name" value="RBD_domain_sf"/>
</dbReference>
<sequence length="451" mass="50793">MKDEQNDVNEPENSRVFVLYDKNFPISENEFKEMFGNYGTVKNIYIVKDRSNDSVKGVAYIKYSKASEAFKAIEAMNGYKLEASNRRMKVLMATSPGHVRSSSEMEYNRIFIFVPKTDQESDLETIFSEYGEISKVHIVTNKETGESKGIAFITFTKPSSAALAIEQCGPNYKAVFAKPKHDDGPSVYPPTYNRHIDSKNLTNSYALLAPPPHPRRDEPSVLTAYTSPIVTHNELYKILNIAPELELVQELPRQQVYDKKIFQVIYSTIAAAEHAVNRINGFEYPPGHPIMLEFSNSSLSISSAVDPIANKISKDIEVLSSTVTKALAVIKNATTASLSIPDDYSLPLASKRGNEKNLLSSTDNSFRLFFVCKPVVPPMRILEDSFKLFKGLRNINVIDGKNYGYVSYDNMESAARAINCLNDHKIYNSRLKVMEAEPREPNRKRMKPDPL</sequence>
<dbReference type="PANTHER" id="PTHR10352">
    <property type="entry name" value="EUKARYOTIC TRANSLATION INITIATION FACTOR 3 SUBUNIT G"/>
    <property type="match status" value="1"/>
</dbReference>
<feature type="domain" description="RRM" evidence="3">
    <location>
        <begin position="17"/>
        <end position="95"/>
    </location>
</feature>
<evidence type="ECO:0000259" key="3">
    <source>
        <dbReference type="PROSITE" id="PS50102"/>
    </source>
</evidence>
<keyword evidence="5" id="KW-1185">Reference proteome</keyword>